<evidence type="ECO:0000256" key="3">
    <source>
        <dbReference type="ARBA" id="ARBA00023004"/>
    </source>
</evidence>
<dbReference type="GO" id="GO:0005737">
    <property type="term" value="C:cytoplasm"/>
    <property type="evidence" value="ECO:0007669"/>
    <property type="project" value="UniProtKB-ARBA"/>
</dbReference>
<evidence type="ECO:0000259" key="5">
    <source>
        <dbReference type="SMART" id="SM00704"/>
    </source>
</evidence>
<dbReference type="AlphaFoldDB" id="A0A4Q7UY59"/>
<evidence type="ECO:0000313" key="7">
    <source>
        <dbReference type="Proteomes" id="UP000291591"/>
    </source>
</evidence>
<protein>
    <submittedName>
        <fullName evidence="6">Iron-binding CDGSH zinc finger protein</fullName>
    </submittedName>
</protein>
<reference evidence="6 7" key="1">
    <citation type="submission" date="2019-02" db="EMBL/GenBank/DDBJ databases">
        <title>Sequencing the genomes of 1000 actinobacteria strains.</title>
        <authorList>
            <person name="Klenk H.-P."/>
        </authorList>
    </citation>
    <scope>NUCLEOTIDE SEQUENCE [LARGE SCALE GENOMIC DNA]</scope>
    <source>
        <strain evidence="6 7">DSM 45779</strain>
    </source>
</reference>
<organism evidence="6 7">
    <name type="scientific">Pseudonocardia sediminis</name>
    <dbReference type="NCBI Taxonomy" id="1397368"/>
    <lineage>
        <taxon>Bacteria</taxon>
        <taxon>Bacillati</taxon>
        <taxon>Actinomycetota</taxon>
        <taxon>Actinomycetes</taxon>
        <taxon>Pseudonocardiales</taxon>
        <taxon>Pseudonocardiaceae</taxon>
        <taxon>Pseudonocardia</taxon>
    </lineage>
</organism>
<evidence type="ECO:0000256" key="2">
    <source>
        <dbReference type="ARBA" id="ARBA00022723"/>
    </source>
</evidence>
<dbReference type="GO" id="GO:0046872">
    <property type="term" value="F:metal ion binding"/>
    <property type="evidence" value="ECO:0007669"/>
    <property type="project" value="UniProtKB-KW"/>
</dbReference>
<accession>A0A4Q7UY59</accession>
<dbReference type="EMBL" id="SHKL01000001">
    <property type="protein sequence ID" value="RZT86866.1"/>
    <property type="molecule type" value="Genomic_DNA"/>
</dbReference>
<keyword evidence="7" id="KW-1185">Reference proteome</keyword>
<dbReference type="Pfam" id="PF09360">
    <property type="entry name" value="zf-CDGSH"/>
    <property type="match status" value="1"/>
</dbReference>
<dbReference type="InterPro" id="IPR018967">
    <property type="entry name" value="FeS-contain_CDGSH-typ"/>
</dbReference>
<gene>
    <name evidence="6" type="ORF">EV383_3765</name>
</gene>
<dbReference type="GO" id="GO:0051537">
    <property type="term" value="F:2 iron, 2 sulfur cluster binding"/>
    <property type="evidence" value="ECO:0007669"/>
    <property type="project" value="UniProtKB-KW"/>
</dbReference>
<dbReference type="Gene3D" id="3.40.5.90">
    <property type="entry name" value="CDGSH iron-sulfur domain, mitoNEET-type"/>
    <property type="match status" value="1"/>
</dbReference>
<evidence type="ECO:0000256" key="1">
    <source>
        <dbReference type="ARBA" id="ARBA00022714"/>
    </source>
</evidence>
<proteinExistence type="predicted"/>
<evidence type="ECO:0000313" key="6">
    <source>
        <dbReference type="EMBL" id="RZT86866.1"/>
    </source>
</evidence>
<keyword evidence="2" id="KW-0479">Metal-binding</keyword>
<evidence type="ECO:0000256" key="4">
    <source>
        <dbReference type="ARBA" id="ARBA00023014"/>
    </source>
</evidence>
<comment type="caution">
    <text evidence="6">The sequence shown here is derived from an EMBL/GenBank/DDBJ whole genome shotgun (WGS) entry which is preliminary data.</text>
</comment>
<dbReference type="InterPro" id="IPR042216">
    <property type="entry name" value="MitoNEET_CISD"/>
</dbReference>
<sequence>MLVEGPVEVVLPDGGTVRSDRPVVALCACRRSRRYPFCDTSHRARVRPEHQEDHS</sequence>
<feature type="domain" description="Iron-binding zinc finger CDGSH type" evidence="5">
    <location>
        <begin position="4"/>
        <end position="48"/>
    </location>
</feature>
<keyword evidence="4" id="KW-0411">Iron-sulfur</keyword>
<dbReference type="SMART" id="SM00704">
    <property type="entry name" value="ZnF_CDGSH"/>
    <property type="match status" value="1"/>
</dbReference>
<keyword evidence="1" id="KW-0001">2Fe-2S</keyword>
<dbReference type="Proteomes" id="UP000291591">
    <property type="component" value="Unassembled WGS sequence"/>
</dbReference>
<name>A0A4Q7UY59_PSEST</name>
<keyword evidence="3" id="KW-0408">Iron</keyword>